<dbReference type="PROSITE" id="PS50878">
    <property type="entry name" value="RT_POL"/>
    <property type="match status" value="1"/>
</dbReference>
<feature type="region of interest" description="Disordered" evidence="7">
    <location>
        <begin position="1"/>
        <end position="50"/>
    </location>
</feature>
<keyword evidence="4" id="KW-0255">Endonuclease</keyword>
<reference evidence="10" key="2">
    <citation type="submission" date="2000-03" db="EMBL/GenBank/DDBJ databases">
        <authorList>
            <person name="Lin X."/>
            <person name="Kaul S."/>
            <person name="Shea T.P."/>
            <person name="Fujii C.Y."/>
            <person name="Shen M."/>
            <person name="VanAken S.E."/>
            <person name="Barnstead M.E."/>
            <person name="Mason T.M."/>
            <person name="Bowman C.L."/>
            <person name="Ronning C.M."/>
            <person name="Benito M.-I."/>
            <person name="Carrera A.J."/>
            <person name="Creasy T.H."/>
            <person name="Buell C.R."/>
            <person name="Town C.D."/>
            <person name="Nierman W.C."/>
            <person name="Fraser C.M."/>
            <person name="Venter J.C."/>
        </authorList>
    </citation>
    <scope>NUCLEOTIDE SEQUENCE</scope>
</reference>
<feature type="domain" description="Integrase catalytic" evidence="9">
    <location>
        <begin position="1498"/>
        <end position="1656"/>
    </location>
</feature>
<dbReference type="InterPro" id="IPR005162">
    <property type="entry name" value="Retrotrans_gag_dom"/>
</dbReference>
<dbReference type="Gene3D" id="3.10.20.370">
    <property type="match status" value="1"/>
</dbReference>
<evidence type="ECO:0000256" key="4">
    <source>
        <dbReference type="ARBA" id="ARBA00022759"/>
    </source>
</evidence>
<dbReference type="GO" id="GO:0015074">
    <property type="term" value="P:DNA integration"/>
    <property type="evidence" value="ECO:0007669"/>
    <property type="project" value="InterPro"/>
</dbReference>
<evidence type="ECO:0000256" key="5">
    <source>
        <dbReference type="ARBA" id="ARBA00022801"/>
    </source>
</evidence>
<dbReference type="Pfam" id="PF03732">
    <property type="entry name" value="Retrotrans_gag"/>
    <property type="match status" value="1"/>
</dbReference>
<dbReference type="Gene3D" id="3.30.420.10">
    <property type="entry name" value="Ribonuclease H-like superfamily/Ribonuclease H"/>
    <property type="match status" value="2"/>
</dbReference>
<evidence type="ECO:0000256" key="6">
    <source>
        <dbReference type="ARBA" id="ARBA00022918"/>
    </source>
</evidence>
<dbReference type="InterPro" id="IPR012337">
    <property type="entry name" value="RNaseH-like_sf"/>
</dbReference>
<sequence length="1787" mass="202005">MLPVIPESHDEMTETSNEQGVGTSAPLAGPPARQTTPPPARPTMPPLAAVPVAPPAAVPVAPPAAAPVAAPADLGEITPRGTNLDEVIRSFLDRLDLQDARTSERINAIVAAQEASQNQIEQLQSSAARASRQLSDDETIPPQRTPVMERSANRRNRPASIVVGSIDEHTRENAPNRDNRPNVDTRARRTEDDDTGARDRELQQLRTTLKDTSSKMHRAVSSTPEVDKVLEETQRSPFTSCISDVRIRHISKIKLANYEGLVDPRPFLTSVSIAIGRAHFSDEDRDAGSCQLFVKHLSGAALTWFSRLEANSIDSVHALTTSFLKNYGVFMEKGASNVDLWTMAQTAKESLRSFIGRFKEIVTSVATPDDAAIAALRNALWHGDSSRCTTLCKPFHRQGSAKAPIAKEKPKEGHHESRQHYDADYAKEEKLKKGTSYYVGDTAPRSDKPWNKWNRSADAKGDQKYYEFHKIPGHSTDECRQLQTLLLTKFKKGDLDIEPDRRRTGTNDRDNTHRRVENTDRDNQDDKRRQDETDRRAERIHDDDRRAEPHKRNHDAPRQFEDEPASKRRRNMIMGGLTACRDSVRSIKSYRRQGEKQRAWIEKNTSAVECNEPITFSEADIALPGSHNDPLVVELKIGENVLLQLEIDVRSFQDKVQPLTGFDGDTIMTVGTITLPIYVGGTVSWFEFAVVDKPIIYNVILVPTQDERPNPQKGTVVQVNIDESDPSRCVGIRIDLPSELQNELVNFLRQNAATFAWSVEDMPGIDSAVTCHELNVDPTYKPLKQKRRKLGPDRTKDVNEEVKKLLDAGSIVEVRYPDWLRNPVVVKKKNGKWRVCIDFTDLNKACPKDSFPLPHIDRLVEATAGNELLSFMDAFSGYNQILMHQNDREKTVFITDQGTYCYKVMPFGLKNAGATYPRLVNQMFTDQLDHSMEVYIDDMLVKSLRAEEHITHLRQCFQVLNRYNMKLNPSKCTFGVTSGEFLGYLVTRRGIEANPKQISAIIDLPSPRNTREVQRLIGRIAALNRFISRSTDKCLPFYQLLRANKRFEWDEKCEEGETLYLYIAVSTSAVSGVLVREDRGEQHPIFYVSKTLDGAELRYPTLEKLAFAVVISARKLRPYFKSYTVEVLTNQPLRTILHSPSQSGRLAKWAVELSEYDIAYKNRTCAKSHRAPTRPYRRSIPCRKVDLARFPASNNEAEYEALIAGLRLAHGIEVKKIQAYCDSQLVASQFSGNYEAKNERMDAYLKVVRELSYNFEVFELTKIPRSDNAPADALAVLASTSDPDLRRVIPVECIDVPSIKIQGTITKPSEYTVIDLTAEQLSIVMVILPPATDRSEDAGPSGNLVCSSDPGQSSGCDRSDDSNRSADSDSPASTNWIEEIRSYIADRIVPKDKWAARRLRARSAQYTLPHEHLLRWSATGVLLSCLDDEEAQQVMREIHEGAGGNHSGGRALALKIRKHGQYWPTMNADCEKFVARCEKCQGHAPFIHIPSEVLQTAMPPYPFMRWAMDIIRPFPASRQKKYILVMTDYFTKWFEAESYARIQSKEVQNFVWKNIICHHGLPYEIVTDNGTQFTSLQFEGFCAKWKIRLSKSTPRYPQCNGQAEATNKTILDGLKKRLDEKKGAWADELDGVLWSYRTTPRRSTDRTPFSLTYGMEALAPCEAGLPTVRRSMLINDPTLNDQMLLDNLDTLEEQRDQALLRIQNYQQAAAKFYNKKVKNRLFAEGDLVLRKVFENTVEQDAGKLGAHWEGPYLISKVVKPGVYELLTMDGTPIPRSWNSANLKRYYY</sequence>
<feature type="region of interest" description="Disordered" evidence="7">
    <location>
        <begin position="1334"/>
        <end position="1372"/>
    </location>
</feature>
<dbReference type="Pfam" id="PF17921">
    <property type="entry name" value="Integrase_H2C2"/>
    <property type="match status" value="1"/>
</dbReference>
<evidence type="ECO:0000259" key="9">
    <source>
        <dbReference type="PROSITE" id="PS50994"/>
    </source>
</evidence>
<dbReference type="SUPFAM" id="SSF56672">
    <property type="entry name" value="DNA/RNA polymerases"/>
    <property type="match status" value="1"/>
</dbReference>
<dbReference type="CDD" id="cd01647">
    <property type="entry name" value="RT_LTR"/>
    <property type="match status" value="1"/>
</dbReference>
<feature type="region of interest" description="Disordered" evidence="7">
    <location>
        <begin position="399"/>
        <end position="459"/>
    </location>
</feature>
<feature type="region of interest" description="Disordered" evidence="7">
    <location>
        <begin position="497"/>
        <end position="570"/>
    </location>
</feature>
<feature type="compositionally biased region" description="Basic and acidic residues" evidence="7">
    <location>
        <begin position="497"/>
        <end position="547"/>
    </location>
</feature>
<reference key="1">
    <citation type="journal article" date="1999" name="Nature">
        <title>Sequence and analysis of chromosome 2 of the plant Arabidopsis thaliana.</title>
        <authorList>
            <person name="Lin X."/>
            <person name="Kaul S."/>
            <person name="Rounsley S."/>
            <person name="Shea T.P."/>
            <person name="Benito M.I."/>
            <person name="Town C.D."/>
            <person name="Fujii C.Y."/>
            <person name="Mason T."/>
            <person name="Bowman C.L."/>
            <person name="Barnstead M."/>
            <person name="Feldblyum T.V."/>
            <person name="Buell C.R."/>
            <person name="Ketchum K.A."/>
            <person name="Lee J."/>
            <person name="Ronning C.M."/>
            <person name="Koo H.L."/>
            <person name="Moffat K.S."/>
            <person name="Cronin L.A."/>
            <person name="Shen M."/>
            <person name="Pai G."/>
            <person name="Van Aken S."/>
            <person name="Umayam L."/>
            <person name="Tallon L.J."/>
            <person name="Gill J.E."/>
            <person name="Adams M.D."/>
            <person name="Carrera A.J."/>
            <person name="Creasy T.H."/>
            <person name="Goodman H.M."/>
            <person name="Somerville C.R."/>
            <person name="Copenhaver G.P."/>
            <person name="Preuss D."/>
            <person name="Nierman W.C."/>
            <person name="White O."/>
            <person name="Eisen J.A."/>
            <person name="Salzberg S.L."/>
            <person name="Fraser C.M."/>
            <person name="Venter J.C."/>
        </authorList>
    </citation>
    <scope>NUCLEOTIDE SEQUENCE [LARGE SCALE GENOMIC DNA]</scope>
    <source>
        <strain>cv. Columbia</strain>
    </source>
</reference>
<dbReference type="Gene3D" id="3.10.10.10">
    <property type="entry name" value="HIV Type 1 Reverse Transcriptase, subunit A, domain 1"/>
    <property type="match status" value="1"/>
</dbReference>
<dbReference type="ExpressionAtlas" id="Q9SJP0">
    <property type="expression patterns" value="differential"/>
</dbReference>
<feature type="compositionally biased region" description="Basic and acidic residues" evidence="7">
    <location>
        <begin position="554"/>
        <end position="566"/>
    </location>
</feature>
<dbReference type="Pfam" id="PF00665">
    <property type="entry name" value="rve"/>
    <property type="match status" value="1"/>
</dbReference>
<dbReference type="Pfam" id="PF13456">
    <property type="entry name" value="RVT_3"/>
    <property type="match status" value="1"/>
</dbReference>
<evidence type="ECO:0000256" key="1">
    <source>
        <dbReference type="ARBA" id="ARBA00022679"/>
    </source>
</evidence>
<dbReference type="Gene3D" id="1.10.340.70">
    <property type="match status" value="1"/>
</dbReference>
<dbReference type="SUPFAM" id="SSF53098">
    <property type="entry name" value="Ribonuclease H-like"/>
    <property type="match status" value="2"/>
</dbReference>
<feature type="domain" description="Reverse transcriptase" evidence="8">
    <location>
        <begin position="808"/>
        <end position="986"/>
    </location>
</feature>
<evidence type="ECO:0000313" key="10">
    <source>
        <dbReference type="EMBL" id="AAD22283.1"/>
    </source>
</evidence>
<evidence type="ECO:0000256" key="2">
    <source>
        <dbReference type="ARBA" id="ARBA00022695"/>
    </source>
</evidence>
<dbReference type="GO" id="GO:0003964">
    <property type="term" value="F:RNA-directed DNA polymerase activity"/>
    <property type="evidence" value="ECO:0007669"/>
    <property type="project" value="UniProtKB-KW"/>
</dbReference>
<dbReference type="InterPro" id="IPR050951">
    <property type="entry name" value="Retrovirus_Pol_polyprotein"/>
</dbReference>
<evidence type="ECO:0000256" key="3">
    <source>
        <dbReference type="ARBA" id="ARBA00022722"/>
    </source>
</evidence>
<dbReference type="InterPro" id="IPR002156">
    <property type="entry name" value="RNaseH_domain"/>
</dbReference>
<dbReference type="GO" id="GO:0003676">
    <property type="term" value="F:nucleic acid binding"/>
    <property type="evidence" value="ECO:0007669"/>
    <property type="project" value="InterPro"/>
</dbReference>
<keyword evidence="3" id="KW-0540">Nuclease</keyword>
<dbReference type="GO" id="GO:0004523">
    <property type="term" value="F:RNA-DNA hybrid ribonuclease activity"/>
    <property type="evidence" value="ECO:0007669"/>
    <property type="project" value="InterPro"/>
</dbReference>
<feature type="compositionally biased region" description="Polar residues" evidence="7">
    <location>
        <begin position="1344"/>
        <end position="1356"/>
    </location>
</feature>
<evidence type="ECO:0000259" key="8">
    <source>
        <dbReference type="PROSITE" id="PS50878"/>
    </source>
</evidence>
<dbReference type="InterPro" id="IPR001584">
    <property type="entry name" value="Integrase_cat-core"/>
</dbReference>
<dbReference type="PIR" id="F84528">
    <property type="entry name" value="F84528"/>
</dbReference>
<dbReference type="CDD" id="cd09279">
    <property type="entry name" value="RNase_HI_like"/>
    <property type="match status" value="1"/>
</dbReference>
<accession>Q9SJP0</accession>
<proteinExistence type="predicted"/>
<dbReference type="InterPro" id="IPR036397">
    <property type="entry name" value="RNaseH_sf"/>
</dbReference>
<dbReference type="PANTHER" id="PTHR37984">
    <property type="entry name" value="PROTEIN CBG26694"/>
    <property type="match status" value="1"/>
</dbReference>
<feature type="compositionally biased region" description="Low complexity" evidence="7">
    <location>
        <begin position="122"/>
        <end position="133"/>
    </location>
</feature>
<dbReference type="InterPro" id="IPR000477">
    <property type="entry name" value="RT_dom"/>
</dbReference>
<dbReference type="InterPro" id="IPR043502">
    <property type="entry name" value="DNA/RNA_pol_sf"/>
</dbReference>
<feature type="region of interest" description="Disordered" evidence="7">
    <location>
        <begin position="121"/>
        <end position="199"/>
    </location>
</feature>
<dbReference type="Gene3D" id="3.30.70.270">
    <property type="match status" value="2"/>
</dbReference>
<feature type="compositionally biased region" description="Basic and acidic residues" evidence="7">
    <location>
        <begin position="1357"/>
        <end position="1367"/>
    </location>
</feature>
<gene>
    <name evidence="10" type="ordered locus">At2g15410</name>
</gene>
<reference evidence="10" key="3">
    <citation type="submission" date="2002-02" db="EMBL/GenBank/DDBJ databases">
        <authorList>
            <person name="Town C.D."/>
            <person name="Kaul S."/>
        </authorList>
    </citation>
    <scope>NUCLEOTIDE SEQUENCE</scope>
</reference>
<dbReference type="PROSITE" id="PS50994">
    <property type="entry name" value="INTEGRASE"/>
    <property type="match status" value="1"/>
</dbReference>
<feature type="compositionally biased region" description="Basic and acidic residues" evidence="7">
    <location>
        <begin position="405"/>
        <end position="432"/>
    </location>
</feature>
<dbReference type="InterPro" id="IPR041588">
    <property type="entry name" value="Integrase_H2C2"/>
</dbReference>
<feature type="compositionally biased region" description="Basic and acidic residues" evidence="7">
    <location>
        <begin position="166"/>
        <end position="199"/>
    </location>
</feature>
<feature type="compositionally biased region" description="Pro residues" evidence="7">
    <location>
        <begin position="36"/>
        <end position="45"/>
    </location>
</feature>
<keyword evidence="6" id="KW-0695">RNA-directed DNA polymerase</keyword>
<keyword evidence="2" id="KW-0548">Nucleotidyltransferase</keyword>
<protein>
    <submittedName>
        <fullName evidence="10">Putative retroelement pol polyprotein</fullName>
    </submittedName>
</protein>
<keyword evidence="5" id="KW-0378">Hydrolase</keyword>
<evidence type="ECO:0000256" key="7">
    <source>
        <dbReference type="SAM" id="MobiDB-lite"/>
    </source>
</evidence>
<dbReference type="Pfam" id="PF17917">
    <property type="entry name" value="RT_RNaseH"/>
    <property type="match status" value="1"/>
</dbReference>
<name>Q9SJP0_ARATH</name>
<keyword evidence="1" id="KW-0808">Transferase</keyword>
<dbReference type="EMBL" id="AC006920">
    <property type="protein sequence ID" value="AAD22283.1"/>
    <property type="molecule type" value="Genomic_DNA"/>
</dbReference>
<feature type="compositionally biased region" description="Basic and acidic residues" evidence="7">
    <location>
        <begin position="444"/>
        <end position="459"/>
    </location>
</feature>
<organism evidence="10">
    <name type="scientific">Arabidopsis thaliana</name>
    <name type="common">Mouse-ear cress</name>
    <dbReference type="NCBI Taxonomy" id="3702"/>
    <lineage>
        <taxon>Eukaryota</taxon>
        <taxon>Viridiplantae</taxon>
        <taxon>Streptophyta</taxon>
        <taxon>Embryophyta</taxon>
        <taxon>Tracheophyta</taxon>
        <taxon>Spermatophyta</taxon>
        <taxon>Magnoliopsida</taxon>
        <taxon>eudicotyledons</taxon>
        <taxon>Gunneridae</taxon>
        <taxon>Pentapetalae</taxon>
        <taxon>rosids</taxon>
        <taxon>malvids</taxon>
        <taxon>Brassicales</taxon>
        <taxon>Brassicaceae</taxon>
        <taxon>Camelineae</taxon>
        <taxon>Arabidopsis</taxon>
    </lineage>
</organism>
<dbReference type="InterPro" id="IPR041373">
    <property type="entry name" value="RT_RNaseH"/>
</dbReference>
<dbReference type="InterPro" id="IPR043128">
    <property type="entry name" value="Rev_trsase/Diguanyl_cyclase"/>
</dbReference>
<dbReference type="PANTHER" id="PTHR37984:SF5">
    <property type="entry name" value="PROTEIN NYNRIN-LIKE"/>
    <property type="match status" value="1"/>
</dbReference>
<dbReference type="Pfam" id="PF00078">
    <property type="entry name" value="RVT_1"/>
    <property type="match status" value="1"/>
</dbReference>